<reference evidence="12" key="1">
    <citation type="submission" date="2016-11" db="UniProtKB">
        <authorList>
            <consortium name="WormBaseParasite"/>
        </authorList>
    </citation>
    <scope>IDENTIFICATION</scope>
</reference>
<dbReference type="GO" id="GO:0098794">
    <property type="term" value="C:postsynapse"/>
    <property type="evidence" value="ECO:0007669"/>
    <property type="project" value="GOC"/>
</dbReference>
<dbReference type="Gene3D" id="1.10.287.940">
    <property type="entry name" value="atp-gated p2x4 ion channel"/>
    <property type="match status" value="1"/>
</dbReference>
<dbReference type="GO" id="GO:0070588">
    <property type="term" value="P:calcium ion transmembrane transport"/>
    <property type="evidence" value="ECO:0007669"/>
    <property type="project" value="TreeGrafter"/>
</dbReference>
<evidence type="ECO:0000256" key="5">
    <source>
        <dbReference type="ARBA" id="ARBA00022989"/>
    </source>
</evidence>
<dbReference type="GO" id="GO:0005886">
    <property type="term" value="C:plasma membrane"/>
    <property type="evidence" value="ECO:0007669"/>
    <property type="project" value="InterPro"/>
</dbReference>
<dbReference type="GO" id="GO:0001614">
    <property type="term" value="F:purinergic nucleotide receptor activity"/>
    <property type="evidence" value="ECO:0007669"/>
    <property type="project" value="InterPro"/>
</dbReference>
<evidence type="ECO:0000256" key="2">
    <source>
        <dbReference type="ARBA" id="ARBA00009848"/>
    </source>
</evidence>
<dbReference type="GO" id="GO:0004931">
    <property type="term" value="F:extracellularly ATP-gated monoatomic cation channel activity"/>
    <property type="evidence" value="ECO:0007669"/>
    <property type="project" value="InterPro"/>
</dbReference>
<dbReference type="GO" id="GO:0012505">
    <property type="term" value="C:endomembrane system"/>
    <property type="evidence" value="ECO:0007669"/>
    <property type="project" value="UniProtKB-SubCell"/>
</dbReference>
<evidence type="ECO:0000256" key="8">
    <source>
        <dbReference type="ARBA" id="ARBA00023286"/>
    </source>
</evidence>
<feature type="region of interest" description="Disordered" evidence="10">
    <location>
        <begin position="358"/>
        <end position="390"/>
    </location>
</feature>
<keyword evidence="11" id="KW-1185">Reference proteome</keyword>
<dbReference type="InterPro" id="IPR001429">
    <property type="entry name" value="P2X_purnocptor"/>
</dbReference>
<keyword evidence="5" id="KW-1133">Transmembrane helix</keyword>
<dbReference type="PANTHER" id="PTHR10125">
    <property type="entry name" value="P2X PURINOCEPTOR"/>
    <property type="match status" value="1"/>
</dbReference>
<keyword evidence="3" id="KW-0813">Transport</keyword>
<dbReference type="PRINTS" id="PR01307">
    <property type="entry name" value="P2XRECEPTOR"/>
</dbReference>
<organism evidence="11 12">
    <name type="scientific">Macrostomum lignano</name>
    <dbReference type="NCBI Taxonomy" id="282301"/>
    <lineage>
        <taxon>Eukaryota</taxon>
        <taxon>Metazoa</taxon>
        <taxon>Spiralia</taxon>
        <taxon>Lophotrochozoa</taxon>
        <taxon>Platyhelminthes</taxon>
        <taxon>Rhabditophora</taxon>
        <taxon>Macrostomorpha</taxon>
        <taxon>Macrostomida</taxon>
        <taxon>Macrostomidae</taxon>
        <taxon>Macrostomum</taxon>
    </lineage>
</organism>
<keyword evidence="9" id="KW-0407">Ion channel</keyword>
<evidence type="ECO:0000256" key="7">
    <source>
        <dbReference type="ARBA" id="ARBA00023136"/>
    </source>
</evidence>
<dbReference type="WBParaSite" id="maker-unitig_24786-snap-gene-0.2-mRNA-1">
    <property type="protein sequence ID" value="maker-unitig_24786-snap-gene-0.2-mRNA-1"/>
    <property type="gene ID" value="maker-unitig_24786-snap-gene-0.2"/>
</dbReference>
<dbReference type="InterPro" id="IPR059116">
    <property type="entry name" value="P2X_receptor"/>
</dbReference>
<sequence length="441" mass="47359">AWSTPTTPISRPSAIASGTWPTGQCRPDEQRLLVTTNVVITKNQSQTTCEEDKDNRWHASCKSDADCQKGHVHMLGWGVKTGRCVRSSREANLTICEIYGCLTHSSILTHLNPQVLMTHVKNFTVLIKNSVEFPKLPATTAEPPGGPVLPHLQVGWANIIKYGQAISEKAAKQIWITGGMVAIDIHWECNFDYDEEHCKPEYKFRNLEDGKVGQGWNFRHAYHYVEDGIHKRTLVKAFGIQFFISVTGRGGKFDILNFTMNLGSGLALLTLATVLCDIIVKRKEIERAKTIRESDRGGRRRGKRNRLGGATESAPGALGSASFTGHLSTPNSASLAVSGADLSDISACGGGGSSGGNNGIPFADAPTSPTSSAMLWPRPAPAAPRHGPRFVPATATSGVGDSRRLPGRPPAAVRPVRLGLRVDGIGRRGIEGRGGGQCGGQ</sequence>
<name>A0A1I8F8P0_9PLAT</name>
<evidence type="ECO:0000256" key="10">
    <source>
        <dbReference type="SAM" id="MobiDB-lite"/>
    </source>
</evidence>
<evidence type="ECO:0000313" key="11">
    <source>
        <dbReference type="Proteomes" id="UP000095280"/>
    </source>
</evidence>
<dbReference type="Gene3D" id="2.60.490.10">
    <property type="entry name" value="atp-gated p2x4 ion channel domain"/>
    <property type="match status" value="1"/>
</dbReference>
<evidence type="ECO:0000256" key="3">
    <source>
        <dbReference type="ARBA" id="ARBA00022448"/>
    </source>
</evidence>
<evidence type="ECO:0000313" key="12">
    <source>
        <dbReference type="WBParaSite" id="maker-unitig_24786-snap-gene-0.2-mRNA-1"/>
    </source>
</evidence>
<keyword evidence="8" id="KW-1071">Ligand-gated ion channel</keyword>
<dbReference type="InterPro" id="IPR027309">
    <property type="entry name" value="P2X_extracellular_dom_sf"/>
</dbReference>
<feature type="region of interest" description="Disordered" evidence="10">
    <location>
        <begin position="291"/>
        <end position="323"/>
    </location>
</feature>
<dbReference type="GO" id="GO:0033198">
    <property type="term" value="P:response to ATP"/>
    <property type="evidence" value="ECO:0007669"/>
    <property type="project" value="InterPro"/>
</dbReference>
<evidence type="ECO:0000256" key="1">
    <source>
        <dbReference type="ARBA" id="ARBA00004308"/>
    </source>
</evidence>
<evidence type="ECO:0000256" key="4">
    <source>
        <dbReference type="ARBA" id="ARBA00022692"/>
    </source>
</evidence>
<dbReference type="Proteomes" id="UP000095280">
    <property type="component" value="Unplaced"/>
</dbReference>
<evidence type="ECO:0000256" key="9">
    <source>
        <dbReference type="ARBA" id="ARBA00023303"/>
    </source>
</evidence>
<accession>A0A1I8F8P0</accession>
<comment type="subcellular location">
    <subcellularLocation>
        <location evidence="1">Endomembrane system</location>
    </subcellularLocation>
</comment>
<evidence type="ECO:0000256" key="6">
    <source>
        <dbReference type="ARBA" id="ARBA00023065"/>
    </source>
</evidence>
<keyword evidence="6" id="KW-0406">Ion transport</keyword>
<proteinExistence type="inferred from homology"/>
<keyword evidence="4" id="KW-0812">Transmembrane</keyword>
<dbReference type="AlphaFoldDB" id="A0A1I8F8P0"/>
<feature type="compositionally biased region" description="Polar residues" evidence="10">
    <location>
        <begin position="1"/>
        <end position="10"/>
    </location>
</feature>
<dbReference type="Pfam" id="PF00864">
    <property type="entry name" value="P2X_receptor"/>
    <property type="match status" value="2"/>
</dbReference>
<protein>
    <submittedName>
        <fullName evidence="12">ATP receptor</fullName>
    </submittedName>
</protein>
<feature type="region of interest" description="Disordered" evidence="10">
    <location>
        <begin position="1"/>
        <end position="22"/>
    </location>
</feature>
<keyword evidence="7" id="KW-0472">Membrane</keyword>
<comment type="similarity">
    <text evidence="2">Belongs to the P2X receptor family.</text>
</comment>
<dbReference type="PANTHER" id="PTHR10125:SF31">
    <property type="entry name" value="P2X RECEPTOR E"/>
    <property type="match status" value="1"/>
</dbReference>